<sequence length="143" mass="15368">MHDKAGCLADEIADEIQDRPCPLAGNTTISPGIHPQLNDYPDLVKKCKIDINTTREGVILPVCVPKRVATLVLTNYTQSLYSGYLNSSKYTGVGIGLEDDWTVLVLATNTIGGSFASAACFTCVFSLSYHVLAMILGLFLLVA</sequence>
<dbReference type="Pfam" id="PF25884">
    <property type="entry name" value="At5g19230"/>
    <property type="match status" value="1"/>
</dbReference>
<dbReference type="Proteomes" id="UP001630127">
    <property type="component" value="Unassembled WGS sequence"/>
</dbReference>
<evidence type="ECO:0000259" key="2">
    <source>
        <dbReference type="Pfam" id="PF25884"/>
    </source>
</evidence>
<evidence type="ECO:0000313" key="3">
    <source>
        <dbReference type="EMBL" id="KAL3516106.1"/>
    </source>
</evidence>
<organism evidence="3 4">
    <name type="scientific">Cinchona calisaya</name>
    <dbReference type="NCBI Taxonomy" id="153742"/>
    <lineage>
        <taxon>Eukaryota</taxon>
        <taxon>Viridiplantae</taxon>
        <taxon>Streptophyta</taxon>
        <taxon>Embryophyta</taxon>
        <taxon>Tracheophyta</taxon>
        <taxon>Spermatophyta</taxon>
        <taxon>Magnoliopsida</taxon>
        <taxon>eudicotyledons</taxon>
        <taxon>Gunneridae</taxon>
        <taxon>Pentapetalae</taxon>
        <taxon>asterids</taxon>
        <taxon>lamiids</taxon>
        <taxon>Gentianales</taxon>
        <taxon>Rubiaceae</taxon>
        <taxon>Cinchonoideae</taxon>
        <taxon>Cinchoneae</taxon>
        <taxon>Cinchona</taxon>
    </lineage>
</organism>
<dbReference type="PANTHER" id="PTHR33976">
    <property type="entry name" value="OS07G0645000 PROTEIN"/>
    <property type="match status" value="1"/>
</dbReference>
<dbReference type="PANTHER" id="PTHR33976:SF2">
    <property type="entry name" value="GLYCOPROTEIN MEMBRANE GPI-ANCHORED"/>
    <property type="match status" value="1"/>
</dbReference>
<gene>
    <name evidence="3" type="ORF">ACH5RR_023008</name>
</gene>
<evidence type="ECO:0000313" key="4">
    <source>
        <dbReference type="Proteomes" id="UP001630127"/>
    </source>
</evidence>
<accession>A0ABD2Z9F3</accession>
<keyword evidence="1" id="KW-0472">Membrane</keyword>
<keyword evidence="1" id="KW-0812">Transmembrane</keyword>
<feature type="transmembrane region" description="Helical" evidence="1">
    <location>
        <begin position="115"/>
        <end position="142"/>
    </location>
</feature>
<dbReference type="EMBL" id="JBJUIK010000010">
    <property type="protein sequence ID" value="KAL3516106.1"/>
    <property type="molecule type" value="Genomic_DNA"/>
</dbReference>
<reference evidence="3 4" key="1">
    <citation type="submission" date="2024-11" db="EMBL/GenBank/DDBJ databases">
        <title>A near-complete genome assembly of Cinchona calisaya.</title>
        <authorList>
            <person name="Lian D.C."/>
            <person name="Zhao X.W."/>
            <person name="Wei L."/>
        </authorList>
    </citation>
    <scope>NUCLEOTIDE SEQUENCE [LARGE SCALE GENOMIC DNA]</scope>
    <source>
        <tissue evidence="3">Nenye</tissue>
    </source>
</reference>
<dbReference type="InterPro" id="IPR059083">
    <property type="entry name" value="At5g19230_dom"/>
</dbReference>
<name>A0ABD2Z9F3_9GENT</name>
<evidence type="ECO:0000256" key="1">
    <source>
        <dbReference type="SAM" id="Phobius"/>
    </source>
</evidence>
<protein>
    <recommendedName>
        <fullName evidence="2">Uncharacterized GPI-anchored protein At5g19230-like domain-containing protein</fullName>
    </recommendedName>
</protein>
<keyword evidence="1" id="KW-1133">Transmembrane helix</keyword>
<keyword evidence="4" id="KW-1185">Reference proteome</keyword>
<proteinExistence type="predicted"/>
<dbReference type="AlphaFoldDB" id="A0ABD2Z9F3"/>
<comment type="caution">
    <text evidence="3">The sequence shown here is derived from an EMBL/GenBank/DDBJ whole genome shotgun (WGS) entry which is preliminary data.</text>
</comment>
<feature type="domain" description="Uncharacterized GPI-anchored protein At5g19230-like" evidence="2">
    <location>
        <begin position="2"/>
        <end position="106"/>
    </location>
</feature>
<dbReference type="InterPro" id="IPR045285">
    <property type="entry name" value="At5g19230-like"/>
</dbReference>